<evidence type="ECO:0000256" key="9">
    <source>
        <dbReference type="SAM" id="SignalP"/>
    </source>
</evidence>
<dbReference type="InterPro" id="IPR027268">
    <property type="entry name" value="Peptidase_M4/M1_CTD_sf"/>
</dbReference>
<dbReference type="InterPro" id="IPR026444">
    <property type="entry name" value="Secre_tail"/>
</dbReference>
<evidence type="ECO:0000256" key="1">
    <source>
        <dbReference type="ARBA" id="ARBA00009388"/>
    </source>
</evidence>
<proteinExistence type="inferred from homology"/>
<dbReference type="PANTHER" id="PTHR33794:SF1">
    <property type="entry name" value="BACILLOLYSIN"/>
    <property type="match status" value="1"/>
</dbReference>
<dbReference type="Pfam" id="PF00041">
    <property type="entry name" value="fn3"/>
    <property type="match status" value="1"/>
</dbReference>
<keyword evidence="3" id="KW-0479">Metal-binding</keyword>
<dbReference type="Pfam" id="PF07504">
    <property type="entry name" value="FTP"/>
    <property type="match status" value="1"/>
</dbReference>
<organism evidence="11 12">
    <name type="scientific">Flaviramulus basaltis</name>
    <dbReference type="NCBI Taxonomy" id="369401"/>
    <lineage>
        <taxon>Bacteria</taxon>
        <taxon>Pseudomonadati</taxon>
        <taxon>Bacteroidota</taxon>
        <taxon>Flavobacteriia</taxon>
        <taxon>Flavobacteriales</taxon>
        <taxon>Flavobacteriaceae</taxon>
        <taxon>Flaviramulus</taxon>
    </lineage>
</organism>
<keyword evidence="4 9" id="KW-0732">Signal</keyword>
<name>A0A1K2ICJ3_9FLAO</name>
<dbReference type="InterPro" id="IPR023612">
    <property type="entry name" value="Peptidase_M4"/>
</dbReference>
<keyword evidence="12" id="KW-1185">Reference proteome</keyword>
<dbReference type="SUPFAM" id="SSF49265">
    <property type="entry name" value="Fibronectin type III"/>
    <property type="match status" value="1"/>
</dbReference>
<dbReference type="InterPro" id="IPR003961">
    <property type="entry name" value="FN3_dom"/>
</dbReference>
<dbReference type="NCBIfam" id="TIGR04183">
    <property type="entry name" value="Por_Secre_tail"/>
    <property type="match status" value="1"/>
</dbReference>
<dbReference type="Pfam" id="PF01447">
    <property type="entry name" value="Peptidase_M4"/>
    <property type="match status" value="1"/>
</dbReference>
<reference evidence="11 12" key="1">
    <citation type="submission" date="2016-10" db="EMBL/GenBank/DDBJ databases">
        <authorList>
            <person name="de Groot N.N."/>
        </authorList>
    </citation>
    <scope>NUCLEOTIDE SEQUENCE [LARGE SCALE GENOMIC DNA]</scope>
    <source>
        <strain evidence="11 12">DSM 18180</strain>
    </source>
</reference>
<dbReference type="InterPro" id="IPR011096">
    <property type="entry name" value="FTP_domain"/>
</dbReference>
<dbReference type="PRINTS" id="PR00730">
    <property type="entry name" value="THERMOLYSIN"/>
</dbReference>
<sequence length="1134" mass="122834">MNKKITFLIAFALFSIVAIAQQPNKIKNLKFEESSNYRLSDAKQVIKNQLKLSSDNDLTKIQSETDKLGITHEKYQQYIKGVKVEFATYTVHAKNGKIKTMTGELFSAGKLDLSPKLSNVAAFNKALNYIGAQKYLWESPKEAKIMDNYKKPSGELLIFPGEIIQQNKARLVYKFDMYATKPISRDYIYVDAHSGEVVFKNPIIKHLDKFEGNNLKKASKKTVSIEDVFATGTAATRYSGSQAIETTSSGGNYVLRGSSRGNGIETYNMEMRINYNSAIDFTDNDNNWTAAEHNNADKDNAALDAHWGAEKTYDYFMQTFNRNSYDNNGAAIKSYVHFDLVEYGYSNQDNAFWNGSVMTYGDGTSFDPLTSIDIAAHEIGHAVCENTANLVYSYQSGAMNEGFSDIWAASVEYYADPTKSTWVLGEEIGGPIRSLSNPKAHGQPDTYLGTNWYTGSGDSGGVHYNSGVLNHWFYILTVGKNGTNDNSDSYSVVGIGIDKAAAIAYRLESVYLSSNSQYSNARTSGIQAAEDLYGINSAEVIATTNAFYAVGIGSEFVQTCALNAPTSLAASSISDNSLTANWTAVSGAVAYNITIGGTTTTVSGTSYTSSGLLPGTTYSVSVVANCSTGGSGTSSSISVTTTGTAPLSYCDSASTNINDEYIGRVQLGTINNASSGQFYSDFTSISTDLTKGDAYTITVTPTWTGTVYNEGYSVWIDYNQDGDFGDSGEQVWSQSATSTTPVSGTFTVSSSAINGTTRMRVSMKYNGVPTSCETFNYGEVEDYTVNLGDGTPTPDTTPPVITLNGASTIILTVGDTYTELGATATDNVDGNLTSSIVTSGTVNTNSEGTYTVTYSVSDAAGNLASANRTIVVNEASSGSTTVLHEGFFESGWDGWSDGGSDVARYSGSRSYEGSYSIQLRDNSGTASAMTSQSFNLTQYDTVEVQFYFYAYSMENGEDFWLRYYNGSTWTTVAAYASGTSFNNNTFYTATVTLDATNYNFASNAQFRFQCDASNNSDYIYIDQVTIKGIIGSGFAPNSISPLGSGNSGFASFSVEPDNFEGDFRLYPNPTKNILNIQVAGEELIAYRIVNLLGQTVKQGQLTEKEINISNLQLGMYIIEVNDGDEIMTKRFIKE</sequence>
<evidence type="ECO:0000256" key="7">
    <source>
        <dbReference type="ARBA" id="ARBA00023049"/>
    </source>
</evidence>
<dbReference type="OrthoDB" id="1489153at2"/>
<dbReference type="Gene3D" id="2.60.40.10">
    <property type="entry name" value="Immunoglobulins"/>
    <property type="match status" value="2"/>
</dbReference>
<dbReference type="GO" id="GO:0006508">
    <property type="term" value="P:proteolysis"/>
    <property type="evidence" value="ECO:0007669"/>
    <property type="project" value="UniProtKB-KW"/>
</dbReference>
<dbReference type="InterPro" id="IPR045474">
    <property type="entry name" value="GEVED"/>
</dbReference>
<dbReference type="Gene3D" id="2.60.120.260">
    <property type="entry name" value="Galactose-binding domain-like"/>
    <property type="match status" value="1"/>
</dbReference>
<dbReference type="EMBL" id="FPKV01000001">
    <property type="protein sequence ID" value="SFZ90000.1"/>
    <property type="molecule type" value="Genomic_DNA"/>
</dbReference>
<evidence type="ECO:0000256" key="5">
    <source>
        <dbReference type="ARBA" id="ARBA00022801"/>
    </source>
</evidence>
<dbReference type="STRING" id="369401.SAMN05428642_101684"/>
<feature type="signal peptide" evidence="9">
    <location>
        <begin position="1"/>
        <end position="20"/>
    </location>
</feature>
<dbReference type="PANTHER" id="PTHR33794">
    <property type="entry name" value="BACILLOLYSIN"/>
    <property type="match status" value="1"/>
</dbReference>
<gene>
    <name evidence="11" type="ORF">SAMN05428642_101684</name>
</gene>
<evidence type="ECO:0000313" key="11">
    <source>
        <dbReference type="EMBL" id="SFZ90000.1"/>
    </source>
</evidence>
<dbReference type="GO" id="GO:0004222">
    <property type="term" value="F:metalloendopeptidase activity"/>
    <property type="evidence" value="ECO:0007669"/>
    <property type="project" value="InterPro"/>
</dbReference>
<protein>
    <submittedName>
        <fullName evidence="11">Por secretion system C-terminal sorting domain-containing protein</fullName>
    </submittedName>
</protein>
<dbReference type="InterPro" id="IPR013856">
    <property type="entry name" value="Peptidase_M4_domain"/>
</dbReference>
<dbReference type="Gene3D" id="3.10.170.10">
    <property type="match status" value="1"/>
</dbReference>
<accession>A0A1K2ICJ3</accession>
<evidence type="ECO:0000256" key="6">
    <source>
        <dbReference type="ARBA" id="ARBA00022833"/>
    </source>
</evidence>
<evidence type="ECO:0000256" key="3">
    <source>
        <dbReference type="ARBA" id="ARBA00022723"/>
    </source>
</evidence>
<dbReference type="Gene3D" id="1.10.390.10">
    <property type="entry name" value="Neutral Protease Domain 2"/>
    <property type="match status" value="1"/>
</dbReference>
<feature type="chain" id="PRO_5012137064" evidence="9">
    <location>
        <begin position="21"/>
        <end position="1134"/>
    </location>
</feature>
<dbReference type="Pfam" id="PF16403">
    <property type="entry name" value="Bact_surface_Ig-like"/>
    <property type="match status" value="1"/>
</dbReference>
<keyword evidence="2" id="KW-0645">Protease</keyword>
<feature type="active site" evidence="8">
    <location>
        <position position="378"/>
    </location>
</feature>
<dbReference type="AlphaFoldDB" id="A0A1K2ICJ3"/>
<dbReference type="CDD" id="cd09597">
    <property type="entry name" value="M4_TLP"/>
    <property type="match status" value="1"/>
</dbReference>
<dbReference type="RefSeq" id="WP_072400332.1">
    <property type="nucleotide sequence ID" value="NZ_FPKV01000001.1"/>
</dbReference>
<dbReference type="Proteomes" id="UP000182544">
    <property type="component" value="Unassembled WGS sequence"/>
</dbReference>
<dbReference type="Pfam" id="PF20009">
    <property type="entry name" value="GEVED"/>
    <property type="match status" value="1"/>
</dbReference>
<dbReference type="InterPro" id="IPR036116">
    <property type="entry name" value="FN3_sf"/>
</dbReference>
<dbReference type="SMART" id="SM00060">
    <property type="entry name" value="FN3"/>
    <property type="match status" value="1"/>
</dbReference>
<dbReference type="InterPro" id="IPR032179">
    <property type="entry name" value="Cry22Aa_Ig-like"/>
</dbReference>
<dbReference type="Pfam" id="PF02868">
    <property type="entry name" value="Peptidase_M4_C"/>
    <property type="match status" value="1"/>
</dbReference>
<feature type="active site" description="Proton donor" evidence="8">
    <location>
        <position position="463"/>
    </location>
</feature>
<evidence type="ECO:0000256" key="2">
    <source>
        <dbReference type="ARBA" id="ARBA00022670"/>
    </source>
</evidence>
<dbReference type="SUPFAM" id="SSF55486">
    <property type="entry name" value="Metalloproteases ('zincins'), catalytic domain"/>
    <property type="match status" value="1"/>
</dbReference>
<dbReference type="Gene3D" id="3.10.450.490">
    <property type="match status" value="1"/>
</dbReference>
<evidence type="ECO:0000256" key="4">
    <source>
        <dbReference type="ARBA" id="ARBA00022729"/>
    </source>
</evidence>
<dbReference type="Pfam" id="PF18962">
    <property type="entry name" value="Por_Secre_tail"/>
    <property type="match status" value="1"/>
</dbReference>
<evidence type="ECO:0000256" key="8">
    <source>
        <dbReference type="PIRSR" id="PIRSR623612-1"/>
    </source>
</evidence>
<dbReference type="InterPro" id="IPR013783">
    <property type="entry name" value="Ig-like_fold"/>
</dbReference>
<evidence type="ECO:0000259" key="10">
    <source>
        <dbReference type="PROSITE" id="PS50853"/>
    </source>
</evidence>
<keyword evidence="5" id="KW-0378">Hydrolase</keyword>
<dbReference type="GO" id="GO:0046872">
    <property type="term" value="F:metal ion binding"/>
    <property type="evidence" value="ECO:0007669"/>
    <property type="project" value="UniProtKB-KW"/>
</dbReference>
<evidence type="ECO:0000313" key="12">
    <source>
        <dbReference type="Proteomes" id="UP000182544"/>
    </source>
</evidence>
<dbReference type="PROSITE" id="PS50853">
    <property type="entry name" value="FN3"/>
    <property type="match status" value="1"/>
</dbReference>
<feature type="domain" description="Fibronectin type-III" evidence="10">
    <location>
        <begin position="564"/>
        <end position="647"/>
    </location>
</feature>
<comment type="similarity">
    <text evidence="1">Belongs to the peptidase M4 family.</text>
</comment>
<keyword evidence="7" id="KW-0482">Metalloprotease</keyword>
<dbReference type="InterPro" id="IPR050728">
    <property type="entry name" value="Zinc_Metalloprotease_M4"/>
</dbReference>
<keyword evidence="6" id="KW-0862">Zinc</keyword>
<dbReference type="InterPro" id="IPR001570">
    <property type="entry name" value="Peptidase_M4_C_domain"/>
</dbReference>